<dbReference type="Proteomes" id="UP000321534">
    <property type="component" value="Unassembled WGS sequence"/>
</dbReference>
<gene>
    <name evidence="1" type="ORF">TAE01_27030</name>
</gene>
<comment type="caution">
    <text evidence="1">The sequence shown here is derived from an EMBL/GenBank/DDBJ whole genome shotgun (WGS) entry which is preliminary data.</text>
</comment>
<organism evidence="1 2">
    <name type="scientific">Terrabacter aerolatus</name>
    <dbReference type="NCBI Taxonomy" id="422442"/>
    <lineage>
        <taxon>Bacteria</taxon>
        <taxon>Bacillati</taxon>
        <taxon>Actinomycetota</taxon>
        <taxon>Actinomycetes</taxon>
        <taxon>Micrococcales</taxon>
        <taxon>Intrasporangiaceae</taxon>
        <taxon>Terrabacter</taxon>
    </lineage>
</organism>
<dbReference type="InterPro" id="IPR032710">
    <property type="entry name" value="NTF2-like_dom_sf"/>
</dbReference>
<sequence>MWPVTTDVTADEATDQDAIQGMVDAFFGAFVSGPGCAERMDLLRGLLLPQAVVVRTCGLEPAVMGVEEFIAPREALLTDGSLTDFREWPVEGRIEVFGDIAHWFGAYAKAGTQAGEPFTGRGMKTIQLVRTPGGWRISAAAWDDERDGLTLPTDAD</sequence>
<proteinExistence type="predicted"/>
<protein>
    <recommendedName>
        <fullName evidence="3">DUF4440 domain-containing protein</fullName>
    </recommendedName>
</protein>
<dbReference type="Gene3D" id="3.10.450.50">
    <property type="match status" value="1"/>
</dbReference>
<evidence type="ECO:0008006" key="3">
    <source>
        <dbReference type="Google" id="ProtNLM"/>
    </source>
</evidence>
<keyword evidence="2" id="KW-1185">Reference proteome</keyword>
<reference evidence="1 2" key="1">
    <citation type="submission" date="2019-07" db="EMBL/GenBank/DDBJ databases">
        <title>Whole genome shotgun sequence of Terrabacter aerolatus NBRC 106305.</title>
        <authorList>
            <person name="Hosoyama A."/>
            <person name="Uohara A."/>
            <person name="Ohji S."/>
            <person name="Ichikawa N."/>
        </authorList>
    </citation>
    <scope>NUCLEOTIDE SEQUENCE [LARGE SCALE GENOMIC DNA]</scope>
    <source>
        <strain evidence="1 2">NBRC 106305</strain>
    </source>
</reference>
<evidence type="ECO:0000313" key="1">
    <source>
        <dbReference type="EMBL" id="GEO30893.1"/>
    </source>
</evidence>
<accession>A0A512D364</accession>
<evidence type="ECO:0000313" key="2">
    <source>
        <dbReference type="Proteomes" id="UP000321534"/>
    </source>
</evidence>
<name>A0A512D364_9MICO</name>
<dbReference type="AlphaFoldDB" id="A0A512D364"/>
<dbReference type="SUPFAM" id="SSF54427">
    <property type="entry name" value="NTF2-like"/>
    <property type="match status" value="1"/>
</dbReference>
<dbReference type="EMBL" id="BJYX01000014">
    <property type="protein sequence ID" value="GEO30893.1"/>
    <property type="molecule type" value="Genomic_DNA"/>
</dbReference>